<evidence type="ECO:0000256" key="2">
    <source>
        <dbReference type="SAM" id="Phobius"/>
    </source>
</evidence>
<accession>Q4CND4</accession>
<dbReference type="RefSeq" id="XP_803230.1">
    <property type="nucleotide sequence ID" value="XM_798137.1"/>
</dbReference>
<keyword evidence="2" id="KW-0812">Transmembrane</keyword>
<reference evidence="3 4" key="1">
    <citation type="journal article" date="2005" name="Science">
        <title>The genome sequence of Trypanosoma cruzi, etiologic agent of Chagas disease.</title>
        <authorList>
            <person name="El-Sayed N.M."/>
            <person name="Myler P.J."/>
            <person name="Bartholomeu D.C."/>
            <person name="Nilsson D."/>
            <person name="Aggarwal G."/>
            <person name="Tran A.N."/>
            <person name="Ghedin E."/>
            <person name="Worthey E.A."/>
            <person name="Delcher A.L."/>
            <person name="Blandin G."/>
            <person name="Westenberger S.J."/>
            <person name="Caler E."/>
            <person name="Cerqueira G.C."/>
            <person name="Branche C."/>
            <person name="Haas B."/>
            <person name="Anupama A."/>
            <person name="Arner E."/>
            <person name="Aslund L."/>
            <person name="Attipoe P."/>
            <person name="Bontempi E."/>
            <person name="Bringaud F."/>
            <person name="Burton P."/>
            <person name="Cadag E."/>
            <person name="Campbell D.A."/>
            <person name="Carrington M."/>
            <person name="Crabtree J."/>
            <person name="Darban H."/>
            <person name="da Silveira J.F."/>
            <person name="de Jong P."/>
            <person name="Edwards K."/>
            <person name="Englund P.T."/>
            <person name="Fazelina G."/>
            <person name="Feldblyum T."/>
            <person name="Ferella M."/>
            <person name="Frasch A.C."/>
            <person name="Gull K."/>
            <person name="Horn D."/>
            <person name="Hou L."/>
            <person name="Huang Y."/>
            <person name="Kindlund E."/>
            <person name="Klingbeil M."/>
            <person name="Kluge S."/>
            <person name="Koo H."/>
            <person name="Lacerda D."/>
            <person name="Levin M.J."/>
            <person name="Lorenzi H."/>
            <person name="Louie T."/>
            <person name="Machado C.R."/>
            <person name="McCulloch R."/>
            <person name="McKenna A."/>
            <person name="Mizuno Y."/>
            <person name="Mottram J.C."/>
            <person name="Nelson S."/>
            <person name="Ochaya S."/>
            <person name="Osoegawa K."/>
            <person name="Pai G."/>
            <person name="Parsons M."/>
            <person name="Pentony M."/>
            <person name="Pettersson U."/>
            <person name="Pop M."/>
            <person name="Ramirez J.L."/>
            <person name="Rinta J."/>
            <person name="Robertson L."/>
            <person name="Salzberg S.L."/>
            <person name="Sanchez D.O."/>
            <person name="Seyler A."/>
            <person name="Sharma R."/>
            <person name="Shetty J."/>
            <person name="Simpson A.J."/>
            <person name="Sisk E."/>
            <person name="Tammi M.T."/>
            <person name="Tarleton R."/>
            <person name="Teixeira S."/>
            <person name="Van Aken S."/>
            <person name="Vogt C."/>
            <person name="Ward P.N."/>
            <person name="Wickstead B."/>
            <person name="Wortman J."/>
            <person name="White O."/>
            <person name="Fraser C.M."/>
            <person name="Stuart K.D."/>
            <person name="Andersson B."/>
        </authorList>
    </citation>
    <scope>NUCLEOTIDE SEQUENCE [LARGE SCALE GENOMIC DNA]</scope>
    <source>
        <strain evidence="3 4">CL Brener</strain>
    </source>
</reference>
<evidence type="ECO:0000313" key="4">
    <source>
        <dbReference type="Proteomes" id="UP000002296"/>
    </source>
</evidence>
<organism evidence="3 4">
    <name type="scientific">Trypanosoma cruzi (strain CL Brener)</name>
    <dbReference type="NCBI Taxonomy" id="353153"/>
    <lineage>
        <taxon>Eukaryota</taxon>
        <taxon>Discoba</taxon>
        <taxon>Euglenozoa</taxon>
        <taxon>Kinetoplastea</taxon>
        <taxon>Metakinetoplastina</taxon>
        <taxon>Trypanosomatida</taxon>
        <taxon>Trypanosomatidae</taxon>
        <taxon>Trypanosoma</taxon>
        <taxon>Schizotrypanum</taxon>
    </lineage>
</organism>
<sequence length="109" mass="12233">MTLGNGNRLDGPGCPPHIPQARPTEMRHARASEGTRKNALFGGFSVFLCSISFLLLRLSHALQTRFLGMFGAKCAEVWMTFSPRNLLPNNVSIAFRRHQRIEPQYHLLG</sequence>
<dbReference type="InParanoid" id="Q4CND4"/>
<protein>
    <submittedName>
        <fullName evidence="3">Uncharacterized protein</fullName>
    </submittedName>
</protein>
<dbReference type="PaxDb" id="353153-Q4CND4"/>
<keyword evidence="2" id="KW-0472">Membrane</keyword>
<feature type="region of interest" description="Disordered" evidence="1">
    <location>
        <begin position="1"/>
        <end position="32"/>
    </location>
</feature>
<gene>
    <name evidence="3" type="ORF">Tc00.1047053506665.10</name>
</gene>
<dbReference type="GeneID" id="3532820"/>
<evidence type="ECO:0000313" key="3">
    <source>
        <dbReference type="EMBL" id="EAN81784.1"/>
    </source>
</evidence>
<keyword evidence="4" id="KW-1185">Reference proteome</keyword>
<comment type="caution">
    <text evidence="3">The sequence shown here is derived from an EMBL/GenBank/DDBJ whole genome shotgun (WGS) entry which is preliminary data.</text>
</comment>
<dbReference type="EMBL" id="AAHK01003013">
    <property type="protein sequence ID" value="EAN81784.1"/>
    <property type="molecule type" value="Genomic_DNA"/>
</dbReference>
<feature type="transmembrane region" description="Helical" evidence="2">
    <location>
        <begin position="39"/>
        <end position="56"/>
    </location>
</feature>
<dbReference type="KEGG" id="tcr:506665.10"/>
<dbReference type="Proteomes" id="UP000002296">
    <property type="component" value="Unassembled WGS sequence"/>
</dbReference>
<dbReference type="AlphaFoldDB" id="Q4CND4"/>
<name>Q4CND4_TRYCC</name>
<evidence type="ECO:0000256" key="1">
    <source>
        <dbReference type="SAM" id="MobiDB-lite"/>
    </source>
</evidence>
<keyword evidence="2" id="KW-1133">Transmembrane helix</keyword>
<proteinExistence type="predicted"/>